<accession>A0ABD2NG16</accession>
<comment type="caution">
    <text evidence="9">The sequence shown here is derived from an EMBL/GenBank/DDBJ whole genome shotgun (WGS) entry which is preliminary data.</text>
</comment>
<comment type="subcellular location">
    <subcellularLocation>
        <location evidence="1 6">Nucleus</location>
        <location evidence="1 6">Nucleolus</location>
    </subcellularLocation>
</comment>
<dbReference type="PROSITE" id="PS50833">
    <property type="entry name" value="BRIX"/>
    <property type="match status" value="1"/>
</dbReference>
<proteinExistence type="inferred from homology"/>
<dbReference type="Proteomes" id="UP001516400">
    <property type="component" value="Unassembled WGS sequence"/>
</dbReference>
<feature type="region of interest" description="Disordered" evidence="7">
    <location>
        <begin position="280"/>
        <end position="321"/>
    </location>
</feature>
<reference evidence="9 10" key="1">
    <citation type="journal article" date="2021" name="BMC Biol.">
        <title>Horizontally acquired antibacterial genes associated with adaptive radiation of ladybird beetles.</title>
        <authorList>
            <person name="Li H.S."/>
            <person name="Tang X.F."/>
            <person name="Huang Y.H."/>
            <person name="Xu Z.Y."/>
            <person name="Chen M.L."/>
            <person name="Du X.Y."/>
            <person name="Qiu B.Y."/>
            <person name="Chen P.T."/>
            <person name="Zhang W."/>
            <person name="Slipinski A."/>
            <person name="Escalona H.E."/>
            <person name="Waterhouse R.M."/>
            <person name="Zwick A."/>
            <person name="Pang H."/>
        </authorList>
    </citation>
    <scope>NUCLEOTIDE SEQUENCE [LARGE SCALE GENOMIC DNA]</scope>
    <source>
        <strain evidence="9">SYSU2018</strain>
    </source>
</reference>
<evidence type="ECO:0000259" key="8">
    <source>
        <dbReference type="PROSITE" id="PS50833"/>
    </source>
</evidence>
<dbReference type="SMART" id="SM00879">
    <property type="entry name" value="Brix"/>
    <property type="match status" value="1"/>
</dbReference>
<feature type="compositionally biased region" description="Low complexity" evidence="7">
    <location>
        <begin position="300"/>
        <end position="313"/>
    </location>
</feature>
<evidence type="ECO:0000313" key="10">
    <source>
        <dbReference type="Proteomes" id="UP001516400"/>
    </source>
</evidence>
<evidence type="ECO:0000256" key="6">
    <source>
        <dbReference type="RuleBase" id="RU367086"/>
    </source>
</evidence>
<evidence type="ECO:0000256" key="1">
    <source>
        <dbReference type="ARBA" id="ARBA00004604"/>
    </source>
</evidence>
<evidence type="ECO:0000256" key="2">
    <source>
        <dbReference type="ARBA" id="ARBA00010782"/>
    </source>
</evidence>
<evidence type="ECO:0000256" key="3">
    <source>
        <dbReference type="ARBA" id="ARBA00020387"/>
    </source>
</evidence>
<organism evidence="9 10">
    <name type="scientific">Cryptolaemus montrouzieri</name>
    <dbReference type="NCBI Taxonomy" id="559131"/>
    <lineage>
        <taxon>Eukaryota</taxon>
        <taxon>Metazoa</taxon>
        <taxon>Ecdysozoa</taxon>
        <taxon>Arthropoda</taxon>
        <taxon>Hexapoda</taxon>
        <taxon>Insecta</taxon>
        <taxon>Pterygota</taxon>
        <taxon>Neoptera</taxon>
        <taxon>Endopterygota</taxon>
        <taxon>Coleoptera</taxon>
        <taxon>Polyphaga</taxon>
        <taxon>Cucujiformia</taxon>
        <taxon>Coccinelloidea</taxon>
        <taxon>Coccinellidae</taxon>
        <taxon>Scymninae</taxon>
        <taxon>Scymnini</taxon>
        <taxon>Cryptolaemus</taxon>
    </lineage>
</organism>
<evidence type="ECO:0000313" key="9">
    <source>
        <dbReference type="EMBL" id="KAL3277352.1"/>
    </source>
</evidence>
<dbReference type="PANTHER" id="PTHR12728">
    <property type="entry name" value="BRIX DOMAIN CONTAINING PROTEIN"/>
    <property type="match status" value="1"/>
</dbReference>
<dbReference type="GO" id="GO:0019843">
    <property type="term" value="F:rRNA binding"/>
    <property type="evidence" value="ECO:0007669"/>
    <property type="project" value="UniProtKB-UniRule"/>
</dbReference>
<protein>
    <recommendedName>
        <fullName evidence="3 6">Ribosome production factor 2 homolog</fullName>
    </recommendedName>
    <alternativeName>
        <fullName evidence="5 6">Ribosome biogenesis protein RPF2 homolog</fullName>
    </alternativeName>
</protein>
<evidence type="ECO:0000256" key="7">
    <source>
        <dbReference type="SAM" id="MobiDB-lite"/>
    </source>
</evidence>
<dbReference type="InterPro" id="IPR039770">
    <property type="entry name" value="Rpf2"/>
</dbReference>
<dbReference type="GO" id="GO:0005730">
    <property type="term" value="C:nucleolus"/>
    <property type="evidence" value="ECO:0007669"/>
    <property type="project" value="UniProtKB-SubCell"/>
</dbReference>
<dbReference type="PANTHER" id="PTHR12728:SF0">
    <property type="entry name" value="RIBOSOME PRODUCTION FACTOR 2 HOMOLOG"/>
    <property type="match status" value="1"/>
</dbReference>
<feature type="domain" description="Brix" evidence="8">
    <location>
        <begin position="31"/>
        <end position="235"/>
    </location>
</feature>
<evidence type="ECO:0000256" key="5">
    <source>
        <dbReference type="ARBA" id="ARBA00030889"/>
    </source>
</evidence>
<evidence type="ECO:0000256" key="4">
    <source>
        <dbReference type="ARBA" id="ARBA00023242"/>
    </source>
</evidence>
<dbReference type="InterPro" id="IPR007109">
    <property type="entry name" value="Brix"/>
</dbReference>
<feature type="compositionally biased region" description="Basic and acidic residues" evidence="7">
    <location>
        <begin position="287"/>
        <end position="298"/>
    </location>
</feature>
<keyword evidence="10" id="KW-1185">Reference proteome</keyword>
<dbReference type="AlphaFoldDB" id="A0ABD2NG16"/>
<keyword evidence="4 6" id="KW-0539">Nucleus</keyword>
<dbReference type="EMBL" id="JABFTP020000103">
    <property type="protein sequence ID" value="KAL3277352.1"/>
    <property type="molecule type" value="Genomic_DNA"/>
</dbReference>
<comment type="similarity">
    <text evidence="2 6">Belongs to the RPF2 family.</text>
</comment>
<gene>
    <name evidence="9" type="ORF">HHI36_012702</name>
</gene>
<name>A0ABD2NG16_9CUCU</name>
<sequence>MSVLQRVVKPTTRKGKKVLLKKEPQIIEGPKRSLFFRGRKCTDKVRKLLKDLYDFKKPDALMLSKKNDITIFEDVTPVEAFSKKYETPLFMMGSHSKKRPDNLVIGRMYNYSLLDMFELYVENYEGLKEFSANKILLGIKPCLIFNGAKWEETDELKQLKSLFIDFFHREEVTSIRLQGLEHAISFTITESGKILLRSYKVLLKKSGSRTPRVELEEIGPRIDLTLRRSKLPSEDLLKEASKKPRELKVHKKKNISTDALGTTHGRIHIGKQDINKLQTRKMKGLKKTPEERKKEKIAAKRSLSENSMNNNVNKIKKMKSR</sequence>
<dbReference type="Pfam" id="PF04427">
    <property type="entry name" value="Brix"/>
    <property type="match status" value="1"/>
</dbReference>